<dbReference type="InterPro" id="IPR001119">
    <property type="entry name" value="SLH_dom"/>
</dbReference>
<evidence type="ECO:0000256" key="1">
    <source>
        <dbReference type="SAM" id="SignalP"/>
    </source>
</evidence>
<name>A0A2T1DSR4_9CYAN</name>
<dbReference type="PANTHER" id="PTHR43308">
    <property type="entry name" value="OUTER MEMBRANE PROTEIN ALPHA-RELATED"/>
    <property type="match status" value="1"/>
</dbReference>
<dbReference type="RefSeq" id="WP_106261163.1">
    <property type="nucleotide sequence ID" value="NZ_CAWNSW010000114.1"/>
</dbReference>
<dbReference type="AlphaFoldDB" id="A0A2T1DSR4"/>
<dbReference type="PROSITE" id="PS51272">
    <property type="entry name" value="SLH"/>
    <property type="match status" value="3"/>
</dbReference>
<sequence length="461" mass="46728">MLYTPKVRSTTALIAALATVTSALAPLTLSAPASAQASFSDVQGNWAQSCIGSLTQQGIISGYPDGTFRPSAPVTRSEFASMVGKAFPNVARSRSAVQFVDVASNYWAYSAITTATQTGFLSGYPGNVFNPAQNIPRAQVLVALASGLNYAPSQPAMNTLSASFSDAGAIPAYAQTGIAAATEKRLVVNYPNVSLLNPNQLASRAEVSAFLCQSLAGTGQTASTISIQYIAGATQSQPSQAQGNQVLAGTSIAVRYASAQRIIVSPNETAPVALTVAQDVRNNQGTVVIPAGSQVIGQLQPAQGGSQFVANQLIVNGRQITFNASSSIITETRDVRDPNFGTILGGAALGSAASAVIQGVTGDRVISGQTTVLGTVLGSAIGANQNRNLGKTIRDAAIGAALGAGVAGITGNRTITPQKVTTGAAAGATLGGILDRTGNSKVVVINPDSDLTLTVNSSATL</sequence>
<reference evidence="3 4" key="2">
    <citation type="submission" date="2018-03" db="EMBL/GenBank/DDBJ databases">
        <title>The ancient ancestry and fast evolution of plastids.</title>
        <authorList>
            <person name="Moore K.R."/>
            <person name="Magnabosco C."/>
            <person name="Momper L."/>
            <person name="Gold D.A."/>
            <person name="Bosak T."/>
            <person name="Fournier G.P."/>
        </authorList>
    </citation>
    <scope>NUCLEOTIDE SEQUENCE [LARGE SCALE GENOMIC DNA]</scope>
    <source>
        <strain evidence="3 4">ULC18</strain>
    </source>
</reference>
<evidence type="ECO:0000313" key="4">
    <source>
        <dbReference type="Proteomes" id="UP000239576"/>
    </source>
</evidence>
<proteinExistence type="predicted"/>
<dbReference type="Proteomes" id="UP000239576">
    <property type="component" value="Unassembled WGS sequence"/>
</dbReference>
<accession>A0A2T1DSR4</accession>
<feature type="domain" description="SLH" evidence="2">
    <location>
        <begin position="98"/>
        <end position="158"/>
    </location>
</feature>
<keyword evidence="4" id="KW-1185">Reference proteome</keyword>
<feature type="chain" id="PRO_5015541945" evidence="1">
    <location>
        <begin position="26"/>
        <end position="461"/>
    </location>
</feature>
<gene>
    <name evidence="3" type="ORF">C7B82_30860</name>
</gene>
<dbReference type="Pfam" id="PF00395">
    <property type="entry name" value="SLH"/>
    <property type="match status" value="3"/>
</dbReference>
<feature type="domain" description="SLH" evidence="2">
    <location>
        <begin position="34"/>
        <end position="97"/>
    </location>
</feature>
<dbReference type="InterPro" id="IPR051465">
    <property type="entry name" value="Cell_Envelope_Struct_Comp"/>
</dbReference>
<protein>
    <submittedName>
        <fullName evidence="3">S-layer homology domain-containing protein</fullName>
    </submittedName>
</protein>
<comment type="caution">
    <text evidence="3">The sequence shown here is derived from an EMBL/GenBank/DDBJ whole genome shotgun (WGS) entry which is preliminary data.</text>
</comment>
<dbReference type="OrthoDB" id="9759810at2"/>
<reference evidence="4" key="1">
    <citation type="submission" date="2018-02" db="EMBL/GenBank/DDBJ databases">
        <authorList>
            <person name="Moore K."/>
            <person name="Momper L."/>
        </authorList>
    </citation>
    <scope>NUCLEOTIDE SEQUENCE [LARGE SCALE GENOMIC DNA]</scope>
    <source>
        <strain evidence="4">ULC18</strain>
    </source>
</reference>
<evidence type="ECO:0000259" key="2">
    <source>
        <dbReference type="PROSITE" id="PS51272"/>
    </source>
</evidence>
<feature type="domain" description="SLH" evidence="2">
    <location>
        <begin position="161"/>
        <end position="225"/>
    </location>
</feature>
<feature type="signal peptide" evidence="1">
    <location>
        <begin position="1"/>
        <end position="25"/>
    </location>
</feature>
<organism evidence="3 4">
    <name type="scientific">Stenomitos frigidus ULC18</name>
    <dbReference type="NCBI Taxonomy" id="2107698"/>
    <lineage>
        <taxon>Bacteria</taxon>
        <taxon>Bacillati</taxon>
        <taxon>Cyanobacteriota</taxon>
        <taxon>Cyanophyceae</taxon>
        <taxon>Leptolyngbyales</taxon>
        <taxon>Leptolyngbyaceae</taxon>
        <taxon>Stenomitos</taxon>
    </lineage>
</organism>
<evidence type="ECO:0000313" key="3">
    <source>
        <dbReference type="EMBL" id="PSB23522.1"/>
    </source>
</evidence>
<dbReference type="PANTHER" id="PTHR43308:SF5">
    <property type="entry name" value="S-LAYER PROTEIN _ PEPTIDOGLYCAN ENDO-BETA-N-ACETYLGLUCOSAMINIDASE"/>
    <property type="match status" value="1"/>
</dbReference>
<dbReference type="EMBL" id="PVWK01000162">
    <property type="protein sequence ID" value="PSB23522.1"/>
    <property type="molecule type" value="Genomic_DNA"/>
</dbReference>
<keyword evidence="1" id="KW-0732">Signal</keyword>